<gene>
    <name evidence="17" type="ORF">ABB26_06260</name>
</gene>
<feature type="region of interest" description="Disordered" evidence="15">
    <location>
        <begin position="111"/>
        <end position="141"/>
    </location>
</feature>
<reference evidence="17 18" key="1">
    <citation type="submission" date="2015-05" db="EMBL/GenBank/DDBJ databases">
        <title>Genome sequencing and analysis of members of genus Stenotrophomonas.</title>
        <authorList>
            <person name="Patil P.P."/>
            <person name="Midha S."/>
            <person name="Patil P.B."/>
        </authorList>
    </citation>
    <scope>NUCLEOTIDE SEQUENCE [LARGE SCALE GENOMIC DNA]</scope>
    <source>
        <strain evidence="17 18">DSM 18929</strain>
    </source>
</reference>
<keyword evidence="9 14" id="KW-0798">TonB box</keyword>
<keyword evidence="10 12" id="KW-0472">Membrane</keyword>
<dbReference type="PANTHER" id="PTHR30069:SF41">
    <property type="entry name" value="HEME_HEMOPEXIN UTILIZATION PROTEIN C"/>
    <property type="match status" value="1"/>
</dbReference>
<dbReference type="EMBL" id="LDJI01000011">
    <property type="protein sequence ID" value="KRG64948.1"/>
    <property type="molecule type" value="Genomic_DNA"/>
</dbReference>
<dbReference type="Gene3D" id="2.170.130.10">
    <property type="entry name" value="TonB-dependent receptor, plug domain"/>
    <property type="match status" value="1"/>
</dbReference>
<evidence type="ECO:0000256" key="12">
    <source>
        <dbReference type="PROSITE-ProRule" id="PRU01360"/>
    </source>
</evidence>
<dbReference type="InterPro" id="IPR037066">
    <property type="entry name" value="Plug_dom_sf"/>
</dbReference>
<evidence type="ECO:0000256" key="10">
    <source>
        <dbReference type="ARBA" id="ARBA00023136"/>
    </source>
</evidence>
<dbReference type="PATRIC" id="fig|405444.3.peg.252"/>
<dbReference type="PROSITE" id="PS52016">
    <property type="entry name" value="TONB_DEPENDENT_REC_3"/>
    <property type="match status" value="1"/>
</dbReference>
<comment type="caution">
    <text evidence="17">The sequence shown here is derived from an EMBL/GenBank/DDBJ whole genome shotgun (WGS) entry which is preliminary data.</text>
</comment>
<evidence type="ECO:0000259" key="16">
    <source>
        <dbReference type="SMART" id="SM00965"/>
    </source>
</evidence>
<proteinExistence type="inferred from homology"/>
<dbReference type="InterPro" id="IPR012910">
    <property type="entry name" value="Plug_dom"/>
</dbReference>
<feature type="region of interest" description="Disordered" evidence="15">
    <location>
        <begin position="309"/>
        <end position="328"/>
    </location>
</feature>
<feature type="short sequence motif" description="TonB C-terminal box" evidence="13">
    <location>
        <begin position="871"/>
        <end position="888"/>
    </location>
</feature>
<keyword evidence="5" id="KW-0410">Iron transport</keyword>
<dbReference type="Pfam" id="PF00593">
    <property type="entry name" value="TonB_dep_Rec_b-barrel"/>
    <property type="match status" value="1"/>
</dbReference>
<dbReference type="Proteomes" id="UP000050864">
    <property type="component" value="Unassembled WGS sequence"/>
</dbReference>
<evidence type="ECO:0000256" key="8">
    <source>
        <dbReference type="ARBA" id="ARBA00023004"/>
    </source>
</evidence>
<evidence type="ECO:0000256" key="1">
    <source>
        <dbReference type="ARBA" id="ARBA00004571"/>
    </source>
</evidence>
<evidence type="ECO:0000256" key="11">
    <source>
        <dbReference type="ARBA" id="ARBA00023237"/>
    </source>
</evidence>
<comment type="subcellular location">
    <subcellularLocation>
        <location evidence="1 12">Cell outer membrane</location>
        <topology evidence="1 12">Multi-pass membrane protein</topology>
    </subcellularLocation>
</comment>
<protein>
    <recommendedName>
        <fullName evidence="16">Secretin/TonB short N-terminal domain-containing protein</fullName>
    </recommendedName>
</protein>
<evidence type="ECO:0000256" key="13">
    <source>
        <dbReference type="PROSITE-ProRule" id="PRU10144"/>
    </source>
</evidence>
<dbReference type="STRING" id="405444.ABB26_06260"/>
<name>A0A0R0CGT3_9GAMM</name>
<dbReference type="InterPro" id="IPR039426">
    <property type="entry name" value="TonB-dep_rcpt-like"/>
</dbReference>
<dbReference type="GO" id="GO:0009279">
    <property type="term" value="C:cell outer membrane"/>
    <property type="evidence" value="ECO:0007669"/>
    <property type="project" value="UniProtKB-SubCell"/>
</dbReference>
<keyword evidence="7" id="KW-0732">Signal</keyword>
<comment type="similarity">
    <text evidence="2 12 14">Belongs to the TonB-dependent receptor family.</text>
</comment>
<dbReference type="Gene3D" id="2.40.170.20">
    <property type="entry name" value="TonB-dependent receptor, beta-barrel domain"/>
    <property type="match status" value="1"/>
</dbReference>
<dbReference type="InterPro" id="IPR010917">
    <property type="entry name" value="TonB_rcpt_CS"/>
</dbReference>
<evidence type="ECO:0000256" key="5">
    <source>
        <dbReference type="ARBA" id="ARBA00022496"/>
    </source>
</evidence>
<feature type="domain" description="Secretin/TonB short N-terminal" evidence="16">
    <location>
        <begin position="47"/>
        <end position="98"/>
    </location>
</feature>
<dbReference type="InterPro" id="IPR036942">
    <property type="entry name" value="Beta-barrel_TonB_sf"/>
</dbReference>
<dbReference type="AlphaFoldDB" id="A0A0R0CGT3"/>
<evidence type="ECO:0000256" key="6">
    <source>
        <dbReference type="ARBA" id="ARBA00022692"/>
    </source>
</evidence>
<organism evidence="17 18">
    <name type="scientific">Stenotrophomonas humi</name>
    <dbReference type="NCBI Taxonomy" id="405444"/>
    <lineage>
        <taxon>Bacteria</taxon>
        <taxon>Pseudomonadati</taxon>
        <taxon>Pseudomonadota</taxon>
        <taxon>Gammaproteobacteria</taxon>
        <taxon>Lysobacterales</taxon>
        <taxon>Lysobacteraceae</taxon>
        <taxon>Stenotrophomonas</taxon>
    </lineage>
</organism>
<evidence type="ECO:0000256" key="2">
    <source>
        <dbReference type="ARBA" id="ARBA00009810"/>
    </source>
</evidence>
<dbReference type="PANTHER" id="PTHR30069">
    <property type="entry name" value="TONB-DEPENDENT OUTER MEMBRANE RECEPTOR"/>
    <property type="match status" value="1"/>
</dbReference>
<keyword evidence="8" id="KW-0408">Iron</keyword>
<evidence type="ECO:0000313" key="18">
    <source>
        <dbReference type="Proteomes" id="UP000050864"/>
    </source>
</evidence>
<evidence type="ECO:0000256" key="15">
    <source>
        <dbReference type="SAM" id="MobiDB-lite"/>
    </source>
</evidence>
<evidence type="ECO:0000313" key="17">
    <source>
        <dbReference type="EMBL" id="KRG64948.1"/>
    </source>
</evidence>
<dbReference type="InterPro" id="IPR000531">
    <property type="entry name" value="Beta-barrel_TonB"/>
</dbReference>
<accession>A0A0R0CGT3</accession>
<dbReference type="InterPro" id="IPR011662">
    <property type="entry name" value="Secretin/TonB_short_N"/>
</dbReference>
<evidence type="ECO:0000256" key="14">
    <source>
        <dbReference type="RuleBase" id="RU003357"/>
    </source>
</evidence>
<evidence type="ECO:0000256" key="3">
    <source>
        <dbReference type="ARBA" id="ARBA00022448"/>
    </source>
</evidence>
<keyword evidence="18" id="KW-1185">Reference proteome</keyword>
<keyword evidence="6 12" id="KW-0812">Transmembrane</keyword>
<dbReference type="GO" id="GO:0044718">
    <property type="term" value="P:siderophore transmembrane transport"/>
    <property type="evidence" value="ECO:0007669"/>
    <property type="project" value="TreeGrafter"/>
</dbReference>
<dbReference type="GO" id="GO:0015344">
    <property type="term" value="F:siderophore uptake transmembrane transporter activity"/>
    <property type="evidence" value="ECO:0007669"/>
    <property type="project" value="TreeGrafter"/>
</dbReference>
<dbReference type="SUPFAM" id="SSF56935">
    <property type="entry name" value="Porins"/>
    <property type="match status" value="1"/>
</dbReference>
<dbReference type="PROSITE" id="PS01156">
    <property type="entry name" value="TONB_DEPENDENT_REC_2"/>
    <property type="match status" value="1"/>
</dbReference>
<dbReference type="Gene3D" id="3.55.50.30">
    <property type="match status" value="1"/>
</dbReference>
<evidence type="ECO:0000256" key="7">
    <source>
        <dbReference type="ARBA" id="ARBA00022729"/>
    </source>
</evidence>
<dbReference type="SMART" id="SM00965">
    <property type="entry name" value="STN"/>
    <property type="match status" value="1"/>
</dbReference>
<evidence type="ECO:0000256" key="9">
    <source>
        <dbReference type="ARBA" id="ARBA00023077"/>
    </source>
</evidence>
<keyword evidence="4 12" id="KW-1134">Transmembrane beta strand</keyword>
<keyword evidence="3 12" id="KW-0813">Transport</keyword>
<dbReference type="Pfam" id="PF07715">
    <property type="entry name" value="Plug"/>
    <property type="match status" value="1"/>
</dbReference>
<keyword evidence="5" id="KW-0406">Ion transport</keyword>
<evidence type="ECO:0000256" key="4">
    <source>
        <dbReference type="ARBA" id="ARBA00022452"/>
    </source>
</evidence>
<keyword evidence="11 12" id="KW-0998">Cell outer membrane</keyword>
<sequence length="888" mass="96607">MALSLACAAPFAHAQDANGASSAMVDYQIDAGPLGASLNRIAAAAGRTLSVDPSLLQGKRAGAVNGRLSIEQAAAQALQGSGLQLATTASGALTVQRAPANGVERIGTLRVQGDQGNRTQLGDDRVSPADRPYASPQSGAHLSLQQIERSRGTQAGDIFKSVAGVINGDNRNSGALDLNIRGMQGFNRVPVVIDGSQQQVTVYRGYAGVAGRSYIDPDMIGGIDIQKGPSSGAEGVGAIGGVVSMRTLNAEDIISSDKDWGIRLKGGFSDNSTSPPPAFTTGGLRNGGRFLTACGGGRTCTVQQLPTEFADDTGMDRPSTGTPAGGSGSLAVAKRWDQFEVVGVYARRKTGNYFAGENGPGAPEPHYAVSRTTDSRGRWVEYTNVTFDGLNRFRAGEEVLNTSVDNQSWLLKVTWKPSPDQALEVGRMKYQSRYGELMPSAILRGEGALQSALSDVDADTWTARYRWQPANELIDFKANAWRTALDNTIRNVYSFPALPPEFTYIETTYRQSERWGIDATNTSRFITGWGDFALQYGFTHGKEDVHPISAKQSFSSNNAKREESSAFASAEWVPVDWFKFDAALRHTRYKSYDREITRVPSQSRPITYTDVHLQGRDSGNTPIAAITFTPFEGVQVYARYAEALRMPGLFETSSGPVPSMFAMDLRPEHAKNREYGINLMRDGLFAEGDQARLKLAYFDNHVKDYLTRTTVQLEGWVSAPVIENIDNADFKGYEISAEYRTPRFFGELSGSYYTYTNFCHSDRAYPTRSPACYAGGVTDSYASNHVPPRASGALTLGTHQFDQRLTAGTRVSYTGNRPTLPRASNIIPVVDWGSYVLVDVFANYRLNDHVALDLGVDNLTDRYYMDAMTLGLMPSPGRTVRLGFTVNF</sequence>